<dbReference type="InterPro" id="IPR011337">
    <property type="entry name" value="DNA_rep_MutH/RE_typeII_Sau3AI"/>
</dbReference>
<proteinExistence type="predicted"/>
<evidence type="ECO:0000259" key="4">
    <source>
        <dbReference type="SMART" id="SM00927"/>
    </source>
</evidence>
<dbReference type="SUPFAM" id="SSF52980">
    <property type="entry name" value="Restriction endonuclease-like"/>
    <property type="match status" value="2"/>
</dbReference>
<dbReference type="REBASE" id="391675">
    <property type="entry name" value="Jpo69148ORF8055P"/>
</dbReference>
<dbReference type="NCBIfam" id="NF040973">
    <property type="entry name" value="restrict_Sau3AI"/>
    <property type="match status" value="1"/>
</dbReference>
<name>A0A6G7WKC8_9LACT</name>
<dbReference type="Proteomes" id="UP000501830">
    <property type="component" value="Chromosome"/>
</dbReference>
<dbReference type="InterPro" id="IPR011335">
    <property type="entry name" value="Restrct_endonuc-II-like"/>
</dbReference>
<evidence type="ECO:0000313" key="6">
    <source>
        <dbReference type="Proteomes" id="UP000501830"/>
    </source>
</evidence>
<dbReference type="AlphaFoldDB" id="A0A6G7WKC8"/>
<evidence type="ECO:0000313" key="5">
    <source>
        <dbReference type="EMBL" id="QIK52715.1"/>
    </source>
</evidence>
<dbReference type="CDD" id="cd22355">
    <property type="entry name" value="Sau3AI_C"/>
    <property type="match status" value="1"/>
</dbReference>
<evidence type="ECO:0000256" key="2">
    <source>
        <dbReference type="ARBA" id="ARBA00022759"/>
    </source>
</evidence>
<organism evidence="5 6">
    <name type="scientific">Jeotgalibaca porci</name>
    <dbReference type="NCBI Taxonomy" id="1868793"/>
    <lineage>
        <taxon>Bacteria</taxon>
        <taxon>Bacillati</taxon>
        <taxon>Bacillota</taxon>
        <taxon>Bacilli</taxon>
        <taxon>Lactobacillales</taxon>
        <taxon>Carnobacteriaceae</taxon>
        <taxon>Jeotgalibaca</taxon>
    </lineage>
</organism>
<dbReference type="GO" id="GO:0004519">
    <property type="term" value="F:endonuclease activity"/>
    <property type="evidence" value="ECO:0007669"/>
    <property type="project" value="UniProtKB-KW"/>
</dbReference>
<accession>A0A6G7WKC8</accession>
<keyword evidence="2 5" id="KW-0255">Endonuclease</keyword>
<protein>
    <submittedName>
        <fullName evidence="5">Restriction endonuclease</fullName>
    </submittedName>
</protein>
<keyword evidence="3" id="KW-0378">Hydrolase</keyword>
<feature type="domain" description="DNA mismatch repair MutH/Type II restriction enzyme Sau3AI" evidence="4">
    <location>
        <begin position="50"/>
        <end position="150"/>
    </location>
</feature>
<gene>
    <name evidence="5" type="ORF">G7058_08060</name>
</gene>
<dbReference type="KEGG" id="jpo:G7058_08060"/>
<dbReference type="EMBL" id="CP049889">
    <property type="protein sequence ID" value="QIK52715.1"/>
    <property type="molecule type" value="Genomic_DNA"/>
</dbReference>
<reference evidence="5 6" key="1">
    <citation type="journal article" date="2017" name="Int. J. Syst. Evol. Microbiol.">
        <title>Jeotgalibaca porci sp. nov. and Jeotgalibaca arthritidis sp. nov., isolated from pigs, and emended description of the genus Jeotgalibaca.</title>
        <authorList>
            <person name="Zamora L."/>
            <person name="Perez-Sancho M."/>
            <person name="Dominguez L."/>
            <person name="Fernandez-Garayzabal J.F."/>
            <person name="Vela A.I."/>
        </authorList>
    </citation>
    <scope>NUCLEOTIDE SEQUENCE [LARGE SCALE GENOMIC DNA]</scope>
    <source>
        <strain evidence="5 6">CCUG 69148</strain>
    </source>
</reference>
<keyword evidence="6" id="KW-1185">Reference proteome</keyword>
<dbReference type="GO" id="GO:0016787">
    <property type="term" value="F:hydrolase activity"/>
    <property type="evidence" value="ECO:0007669"/>
    <property type="project" value="UniProtKB-KW"/>
</dbReference>
<sequence length="455" mass="53049">MEYETVEQVLAKSKEAEGKRFGDYDINKRLDSRGNKGGLGQVIEEGLFEYQINSDSSADFGELGIELKVTPVKINRNKTISAKERLVLNIINYMNEYDKKFEESSFWQKNKKLLMMFYLWEKDIERRDYKILKSLLYSFPAADLEIIRQDWEIIIGKIRAGKAEELSEGDTLYLAACTKGANRSSLRKQPFSEALAMQRAYSLKASYMTVLIRQKLSNEKVISFAKANELRTKTLEELLYEKFDPYLGKTVSEISNEIDYAINMSNKSAIPNMISRILGITGTRLDKIEEFEKANIQFKTIRLEPDGIPKEHMSFENIDFNYWLESEWEDSQLYEKFEPTKFLFIVFQYSQTKDENPEREPVFKTIKLWNMPEKVINEELKKMWIEVKNILSEGVQLVDKGNRVLNNLPKPKSNGVVHIRPKAKDGSDKTDLPDGQRITKQCYWLDREYVAKIIK</sequence>
<dbReference type="InterPro" id="IPR037057">
    <property type="entry name" value="DNA_rep_MutH/T2_RE_sf"/>
</dbReference>
<keyword evidence="1" id="KW-0540">Nuclease</keyword>
<dbReference type="GO" id="GO:0003677">
    <property type="term" value="F:DNA binding"/>
    <property type="evidence" value="ECO:0007669"/>
    <property type="project" value="InterPro"/>
</dbReference>
<dbReference type="CDD" id="cd22356">
    <property type="entry name" value="Sau3AI_N-like"/>
    <property type="match status" value="1"/>
</dbReference>
<dbReference type="Gene3D" id="3.40.600.10">
    <property type="entry name" value="DNA mismatch repair MutH/Restriction endonuclease, type II"/>
    <property type="match status" value="2"/>
</dbReference>
<dbReference type="Pfam" id="PF02976">
    <property type="entry name" value="MutH"/>
    <property type="match status" value="2"/>
</dbReference>
<evidence type="ECO:0000256" key="3">
    <source>
        <dbReference type="ARBA" id="ARBA00022801"/>
    </source>
</evidence>
<evidence type="ECO:0000256" key="1">
    <source>
        <dbReference type="ARBA" id="ARBA00022722"/>
    </source>
</evidence>
<dbReference type="SMART" id="SM00927">
    <property type="entry name" value="MutH"/>
    <property type="match status" value="1"/>
</dbReference>